<dbReference type="Proteomes" id="UP000092445">
    <property type="component" value="Unassembled WGS sequence"/>
</dbReference>
<keyword evidence="3" id="KW-1185">Reference proteome</keyword>
<dbReference type="EnsemblMetazoa" id="GPAI010524-RA">
    <property type="protein sequence ID" value="GPAI010524-PA"/>
    <property type="gene ID" value="GPAI010524"/>
</dbReference>
<dbReference type="VEuPathDB" id="VectorBase:GPAI010524"/>
<keyword evidence="1" id="KW-0812">Transmembrane</keyword>
<protein>
    <submittedName>
        <fullName evidence="2">Uncharacterized protein</fullName>
    </submittedName>
</protein>
<proteinExistence type="predicted"/>
<reference evidence="3" key="1">
    <citation type="submission" date="2014-03" db="EMBL/GenBank/DDBJ databases">
        <authorList>
            <person name="Aksoy S."/>
            <person name="Warren W."/>
            <person name="Wilson R.K."/>
        </authorList>
    </citation>
    <scope>NUCLEOTIDE SEQUENCE [LARGE SCALE GENOMIC DNA]</scope>
    <source>
        <strain evidence="3">IAEA</strain>
    </source>
</reference>
<organism evidence="2 3">
    <name type="scientific">Glossina pallidipes</name>
    <name type="common">Tsetse fly</name>
    <dbReference type="NCBI Taxonomy" id="7398"/>
    <lineage>
        <taxon>Eukaryota</taxon>
        <taxon>Metazoa</taxon>
        <taxon>Ecdysozoa</taxon>
        <taxon>Arthropoda</taxon>
        <taxon>Hexapoda</taxon>
        <taxon>Insecta</taxon>
        <taxon>Pterygota</taxon>
        <taxon>Neoptera</taxon>
        <taxon>Endopterygota</taxon>
        <taxon>Diptera</taxon>
        <taxon>Brachycera</taxon>
        <taxon>Muscomorpha</taxon>
        <taxon>Hippoboscoidea</taxon>
        <taxon>Glossinidae</taxon>
        <taxon>Glossina</taxon>
    </lineage>
</organism>
<keyword evidence="1" id="KW-0472">Membrane</keyword>
<evidence type="ECO:0000313" key="3">
    <source>
        <dbReference type="Proteomes" id="UP000092445"/>
    </source>
</evidence>
<evidence type="ECO:0000256" key="1">
    <source>
        <dbReference type="SAM" id="Phobius"/>
    </source>
</evidence>
<keyword evidence="1" id="KW-1133">Transmembrane helix</keyword>
<sequence>MSNNYEVEFSSNRPTKSYSVLEIRIRGINDIFFKTLTAATTTLESFDGYSSLALYLSGFPCILVLYSMYNKYAARSGAPGCLLLPQLKHQSTDVSPGAKARCTCLFQLVGGREKFKSTIK</sequence>
<dbReference type="AlphaFoldDB" id="A0A1A9ZCH7"/>
<feature type="transmembrane region" description="Helical" evidence="1">
    <location>
        <begin position="52"/>
        <end position="69"/>
    </location>
</feature>
<reference evidence="2" key="2">
    <citation type="submission" date="2020-05" db="UniProtKB">
        <authorList>
            <consortium name="EnsemblMetazoa"/>
        </authorList>
    </citation>
    <scope>IDENTIFICATION</scope>
    <source>
        <strain evidence="2">IAEA</strain>
    </source>
</reference>
<accession>A0A1A9ZCH7</accession>
<name>A0A1A9ZCH7_GLOPL</name>
<evidence type="ECO:0000313" key="2">
    <source>
        <dbReference type="EnsemblMetazoa" id="GPAI010524-PA"/>
    </source>
</evidence>